<gene>
    <name evidence="8" type="primary">vapC</name>
    <name evidence="10" type="ORF">MFP26_16815</name>
</gene>
<dbReference type="RefSeq" id="WP_249245530.1">
    <property type="nucleotide sequence ID" value="NZ_JAKPBZ010000114.1"/>
</dbReference>
<keyword evidence="4 8" id="KW-0479">Metal-binding</keyword>
<dbReference type="EMBL" id="JAKPBZ010000114">
    <property type="protein sequence ID" value="MCL2894342.1"/>
    <property type="molecule type" value="Genomic_DNA"/>
</dbReference>
<feature type="domain" description="PIN" evidence="9">
    <location>
        <begin position="2"/>
        <end position="127"/>
    </location>
</feature>
<keyword evidence="8" id="KW-0800">Toxin</keyword>
<evidence type="ECO:0000256" key="5">
    <source>
        <dbReference type="ARBA" id="ARBA00022801"/>
    </source>
</evidence>
<sequence>MILLNTNVVSEPLRPAPEVRVIDWIDEHPLETLYLSAITVAELRAGVALLPAGKRRSILHENMEKRVLPMFVGRVLPFDMACTNAYAELLAKVRAAGRGIDTADACTAAIAVANGFSVATRDTGPFQAAGLTVINPWKYV</sequence>
<comment type="similarity">
    <text evidence="7 8">Belongs to the PINc/VapC protein family.</text>
</comment>
<dbReference type="Gene3D" id="3.40.50.1010">
    <property type="entry name" value="5'-nuclease"/>
    <property type="match status" value="1"/>
</dbReference>
<comment type="caution">
    <text evidence="10">The sequence shown here is derived from an EMBL/GenBank/DDBJ whole genome shotgun (WGS) entry which is preliminary data.</text>
</comment>
<accession>A0ABT0MX54</accession>
<keyword evidence="2 8" id="KW-1277">Toxin-antitoxin system</keyword>
<keyword evidence="3 8" id="KW-0540">Nuclease</keyword>
<comment type="cofactor">
    <cofactor evidence="1 8">
        <name>Mg(2+)</name>
        <dbReference type="ChEBI" id="CHEBI:18420"/>
    </cofactor>
</comment>
<organism evidence="10 11">
    <name type="scientific">Brenneria tiliae</name>
    <dbReference type="NCBI Taxonomy" id="2914984"/>
    <lineage>
        <taxon>Bacteria</taxon>
        <taxon>Pseudomonadati</taxon>
        <taxon>Pseudomonadota</taxon>
        <taxon>Gammaproteobacteria</taxon>
        <taxon>Enterobacterales</taxon>
        <taxon>Pectobacteriaceae</taxon>
        <taxon>Brenneria</taxon>
    </lineage>
</organism>
<name>A0ABT0MX54_9GAMM</name>
<evidence type="ECO:0000256" key="2">
    <source>
        <dbReference type="ARBA" id="ARBA00022649"/>
    </source>
</evidence>
<evidence type="ECO:0000256" key="3">
    <source>
        <dbReference type="ARBA" id="ARBA00022722"/>
    </source>
</evidence>
<evidence type="ECO:0000313" key="11">
    <source>
        <dbReference type="Proteomes" id="UP001203069"/>
    </source>
</evidence>
<dbReference type="InterPro" id="IPR022907">
    <property type="entry name" value="VapC_family"/>
</dbReference>
<dbReference type="PANTHER" id="PTHR33653">
    <property type="entry name" value="RIBONUCLEASE VAPC2"/>
    <property type="match status" value="1"/>
</dbReference>
<dbReference type="PANTHER" id="PTHR33653:SF1">
    <property type="entry name" value="RIBONUCLEASE VAPC2"/>
    <property type="match status" value="1"/>
</dbReference>
<evidence type="ECO:0000256" key="4">
    <source>
        <dbReference type="ARBA" id="ARBA00022723"/>
    </source>
</evidence>
<dbReference type="SUPFAM" id="SSF88723">
    <property type="entry name" value="PIN domain-like"/>
    <property type="match status" value="1"/>
</dbReference>
<dbReference type="HAMAP" id="MF_00265">
    <property type="entry name" value="VapC_Nob1"/>
    <property type="match status" value="1"/>
</dbReference>
<comment type="function">
    <text evidence="8">Toxic component of a toxin-antitoxin (TA) system. An RNase.</text>
</comment>
<evidence type="ECO:0000256" key="1">
    <source>
        <dbReference type="ARBA" id="ARBA00001946"/>
    </source>
</evidence>
<dbReference type="Pfam" id="PF01850">
    <property type="entry name" value="PIN"/>
    <property type="match status" value="1"/>
</dbReference>
<dbReference type="EC" id="3.1.-.-" evidence="8"/>
<keyword evidence="6 8" id="KW-0460">Magnesium</keyword>
<dbReference type="InterPro" id="IPR029060">
    <property type="entry name" value="PIN-like_dom_sf"/>
</dbReference>
<dbReference type="InterPro" id="IPR002716">
    <property type="entry name" value="PIN_dom"/>
</dbReference>
<comment type="caution">
    <text evidence="8">Lacks conserved residue(s) required for the propagation of feature annotation.</text>
</comment>
<keyword evidence="11" id="KW-1185">Reference proteome</keyword>
<dbReference type="CDD" id="cd18731">
    <property type="entry name" value="PIN_NgFitB-like"/>
    <property type="match status" value="1"/>
</dbReference>
<dbReference type="Proteomes" id="UP001203069">
    <property type="component" value="Unassembled WGS sequence"/>
</dbReference>
<proteinExistence type="inferred from homology"/>
<evidence type="ECO:0000256" key="8">
    <source>
        <dbReference type="HAMAP-Rule" id="MF_00265"/>
    </source>
</evidence>
<evidence type="ECO:0000259" key="9">
    <source>
        <dbReference type="Pfam" id="PF01850"/>
    </source>
</evidence>
<feature type="binding site" evidence="8">
    <location>
        <position position="104"/>
    </location>
    <ligand>
        <name>Mg(2+)</name>
        <dbReference type="ChEBI" id="CHEBI:18420"/>
    </ligand>
</feature>
<evidence type="ECO:0000313" key="10">
    <source>
        <dbReference type="EMBL" id="MCL2894342.1"/>
    </source>
</evidence>
<reference evidence="10 11" key="1">
    <citation type="submission" date="2022-02" db="EMBL/GenBank/DDBJ databases">
        <title>Description of Brenneria tiliae sp. nov. isolated from symptomatic Tilia x moltkei and Tilia x europaea trees in the UK.</title>
        <authorList>
            <person name="Kile H."/>
        </authorList>
    </citation>
    <scope>NUCLEOTIDE SEQUENCE [LARGE SCALE GENOMIC DNA]</scope>
    <source>
        <strain evidence="10 11">MC1SB4.1</strain>
    </source>
</reference>
<evidence type="ECO:0000256" key="7">
    <source>
        <dbReference type="ARBA" id="ARBA00038093"/>
    </source>
</evidence>
<protein>
    <recommendedName>
        <fullName evidence="8">Ribonuclease VapC</fullName>
        <shortName evidence="8">RNase VapC</shortName>
        <ecNumber evidence="8">3.1.-.-</ecNumber>
    </recommendedName>
    <alternativeName>
        <fullName evidence="8">Toxin VapC</fullName>
    </alternativeName>
</protein>
<keyword evidence="5 8" id="KW-0378">Hydrolase</keyword>
<evidence type="ECO:0000256" key="6">
    <source>
        <dbReference type="ARBA" id="ARBA00022842"/>
    </source>
</evidence>
<dbReference type="InterPro" id="IPR050556">
    <property type="entry name" value="Type_II_TA_system_RNase"/>
</dbReference>